<feature type="chain" id="PRO_5043499664" evidence="1">
    <location>
        <begin position="22"/>
        <end position="384"/>
    </location>
</feature>
<accession>A0AAW8Q4W8</accession>
<dbReference type="InterPro" id="IPR032811">
    <property type="entry name" value="Put_conjugal_transfer"/>
</dbReference>
<protein>
    <submittedName>
        <fullName evidence="2">Conjugal transfer protein TraF</fullName>
    </submittedName>
</protein>
<dbReference type="Proteomes" id="UP001253193">
    <property type="component" value="Unassembled WGS sequence"/>
</dbReference>
<organism evidence="2 3">
    <name type="scientific">Vibrio parahaemolyticus</name>
    <dbReference type="NCBI Taxonomy" id="670"/>
    <lineage>
        <taxon>Bacteria</taxon>
        <taxon>Pseudomonadati</taxon>
        <taxon>Pseudomonadota</taxon>
        <taxon>Gammaproteobacteria</taxon>
        <taxon>Vibrionales</taxon>
        <taxon>Vibrionaceae</taxon>
        <taxon>Vibrio</taxon>
    </lineage>
</organism>
<name>A0AAW8Q4W8_VIBPH</name>
<sequence length="384" mass="41254">MNKFTKISLAVAALASTLATAGTVTDSRSAGMGGTGVASANYLSAPFSNPALVANYKENDDFGIILPTVGVRVSDEQGVYDKLDDFQDINDSLAGGITDPSDLDRWRNALSDLEGGRVTGEVQLGSSMAIPNKYVSANLFTSANFKVLGATHIDQDDLAITDPSTETMKSTAQVVIAGTSDIGITLAKDFNIAGKSVKVGISPKYQTLMALTYQSSVASFDDDDYDFQDDHKKSSKFNIDAGIAYNISENVVFGLSGKNLISHSLESNESQGRIATLEVEPAYATGLAYSNEWFTAALDVDLNATKPLKEFDYEEQFTRVGIEFDAWGWSQIRAGYIHSMTDYQDDLVTAGIGLKPFGLFGLDVAAQYGKDDNYGVSAQLVMHF</sequence>
<evidence type="ECO:0000313" key="2">
    <source>
        <dbReference type="EMBL" id="MDS1821518.1"/>
    </source>
</evidence>
<comment type="caution">
    <text evidence="2">The sequence shown here is derived from an EMBL/GenBank/DDBJ whole genome shotgun (WGS) entry which is preliminary data.</text>
</comment>
<evidence type="ECO:0000256" key="1">
    <source>
        <dbReference type="SAM" id="SignalP"/>
    </source>
</evidence>
<feature type="signal peptide" evidence="1">
    <location>
        <begin position="1"/>
        <end position="21"/>
    </location>
</feature>
<evidence type="ECO:0000313" key="3">
    <source>
        <dbReference type="Proteomes" id="UP001253193"/>
    </source>
</evidence>
<dbReference type="RefSeq" id="WP_311020420.1">
    <property type="nucleotide sequence ID" value="NZ_JAUHGG010000003.1"/>
</dbReference>
<gene>
    <name evidence="2" type="primary">traF</name>
    <name evidence="2" type="ORF">QX249_12670</name>
</gene>
<dbReference type="Pfam" id="PF13729">
    <property type="entry name" value="TraF_2"/>
    <property type="match status" value="1"/>
</dbReference>
<dbReference type="Gene3D" id="2.40.160.60">
    <property type="entry name" value="Outer membrane protein transport protein (OMPP1/FadL/TodX)"/>
    <property type="match status" value="1"/>
</dbReference>
<keyword evidence="1" id="KW-0732">Signal</keyword>
<reference evidence="2" key="1">
    <citation type="submission" date="2023-06" db="EMBL/GenBank/DDBJ databases">
        <title>Genomic Diversity of Vibrio spp. and Metagenomic Analysis of Pathogens in Florida Gulf Coastal Waters Following Hurricane Ian.</title>
        <authorList>
            <person name="Brumfield K.D."/>
        </authorList>
    </citation>
    <scope>NUCLEOTIDE SEQUENCE</scope>
    <source>
        <strain evidence="2">WBS2B-138</strain>
    </source>
</reference>
<dbReference type="EMBL" id="JAUHGG010000003">
    <property type="protein sequence ID" value="MDS1821518.1"/>
    <property type="molecule type" value="Genomic_DNA"/>
</dbReference>
<dbReference type="AlphaFoldDB" id="A0AAW8Q4W8"/>
<proteinExistence type="predicted"/>